<feature type="chain" id="PRO_5007119776" evidence="4">
    <location>
        <begin position="29"/>
        <end position="92"/>
    </location>
</feature>
<evidence type="ECO:0000313" key="6">
    <source>
        <dbReference type="EMBL" id="KVI10145.1"/>
    </source>
</evidence>
<feature type="domain" description="Bifunctional inhibitor/plant lipid transfer protein/seed storage helical" evidence="5">
    <location>
        <begin position="31"/>
        <end position="90"/>
    </location>
</feature>
<dbReference type="EMBL" id="LEKV01001028">
    <property type="protein sequence ID" value="KVI10145.1"/>
    <property type="molecule type" value="Genomic_DNA"/>
</dbReference>
<reference evidence="6 7" key="1">
    <citation type="journal article" date="2016" name="Sci. Rep.">
        <title>The genome sequence of the outbreeding globe artichoke constructed de novo incorporating a phase-aware low-pass sequencing strategy of F1 progeny.</title>
        <authorList>
            <person name="Scaglione D."/>
            <person name="Reyes-Chin-Wo S."/>
            <person name="Acquadro A."/>
            <person name="Froenicke L."/>
            <person name="Portis E."/>
            <person name="Beitel C."/>
            <person name="Tirone M."/>
            <person name="Mauro R."/>
            <person name="Lo Monaco A."/>
            <person name="Mauromicale G."/>
            <person name="Faccioli P."/>
            <person name="Cattivelli L."/>
            <person name="Rieseberg L."/>
            <person name="Michelmore R."/>
            <person name="Lanteri S."/>
        </authorList>
    </citation>
    <scope>NUCLEOTIDE SEQUENCE [LARGE SCALE GENOMIC DNA]</scope>
    <source>
        <strain evidence="6">2C</strain>
    </source>
</reference>
<dbReference type="Proteomes" id="UP000243975">
    <property type="component" value="Unassembled WGS sequence"/>
</dbReference>
<evidence type="ECO:0000256" key="4">
    <source>
        <dbReference type="SAM" id="SignalP"/>
    </source>
</evidence>
<evidence type="ECO:0000256" key="2">
    <source>
        <dbReference type="ARBA" id="ARBA00022525"/>
    </source>
</evidence>
<keyword evidence="4" id="KW-0732">Signal</keyword>
<dbReference type="GO" id="GO:0005576">
    <property type="term" value="C:extracellular region"/>
    <property type="evidence" value="ECO:0007669"/>
    <property type="project" value="UniProtKB-SubCell"/>
</dbReference>
<dbReference type="AlphaFoldDB" id="A0A103YJ84"/>
<dbReference type="InterPro" id="IPR016140">
    <property type="entry name" value="Bifunc_inhib/LTP/seed_store"/>
</dbReference>
<dbReference type="Gene3D" id="1.10.110.10">
    <property type="entry name" value="Plant lipid-transfer and hydrophobic proteins"/>
    <property type="match status" value="1"/>
</dbReference>
<comment type="subcellular location">
    <subcellularLocation>
        <location evidence="1">Secreted</location>
    </subcellularLocation>
</comment>
<protein>
    <submittedName>
        <fullName evidence="6">Bifunctional inhibitor/plant lipid transfer protein/seed storage helical domain-containing protein</fullName>
    </submittedName>
</protein>
<evidence type="ECO:0000313" key="7">
    <source>
        <dbReference type="Proteomes" id="UP000243975"/>
    </source>
</evidence>
<gene>
    <name evidence="6" type="ORF">Ccrd_011479</name>
</gene>
<dbReference type="Gramene" id="KVI10145">
    <property type="protein sequence ID" value="KVI10145"/>
    <property type="gene ID" value="Ccrd_011479"/>
</dbReference>
<comment type="caution">
    <text evidence="6">The sequence shown here is derived from an EMBL/GenBank/DDBJ whole genome shotgun (WGS) entry which is preliminary data.</text>
</comment>
<organism evidence="6 7">
    <name type="scientific">Cynara cardunculus var. scolymus</name>
    <name type="common">Globe artichoke</name>
    <name type="synonym">Cynara scolymus</name>
    <dbReference type="NCBI Taxonomy" id="59895"/>
    <lineage>
        <taxon>Eukaryota</taxon>
        <taxon>Viridiplantae</taxon>
        <taxon>Streptophyta</taxon>
        <taxon>Embryophyta</taxon>
        <taxon>Tracheophyta</taxon>
        <taxon>Spermatophyta</taxon>
        <taxon>Magnoliopsida</taxon>
        <taxon>eudicotyledons</taxon>
        <taxon>Gunneridae</taxon>
        <taxon>Pentapetalae</taxon>
        <taxon>asterids</taxon>
        <taxon>campanulids</taxon>
        <taxon>Asterales</taxon>
        <taxon>Asteraceae</taxon>
        <taxon>Carduoideae</taxon>
        <taxon>Cardueae</taxon>
        <taxon>Carduinae</taxon>
        <taxon>Cynara</taxon>
    </lineage>
</organism>
<dbReference type="SUPFAM" id="SSF47699">
    <property type="entry name" value="Bifunctional inhibitor/lipid-transfer protein/seed storage 2S albumin"/>
    <property type="match status" value="1"/>
</dbReference>
<dbReference type="STRING" id="59895.A0A103YJ84"/>
<keyword evidence="2" id="KW-0964">Secreted</keyword>
<dbReference type="PANTHER" id="PTHR35501:SF3">
    <property type="entry name" value="PROTEIN YY1"/>
    <property type="match status" value="1"/>
</dbReference>
<dbReference type="InterPro" id="IPR036312">
    <property type="entry name" value="Bifun_inhib/LTP/seed_sf"/>
</dbReference>
<dbReference type="OMA" id="ECACSTM"/>
<dbReference type="SMART" id="SM00499">
    <property type="entry name" value="AAI"/>
    <property type="match status" value="1"/>
</dbReference>
<name>A0A103YJ84_CYNCS</name>
<feature type="signal peptide" evidence="4">
    <location>
        <begin position="1"/>
        <end position="28"/>
    </location>
</feature>
<proteinExistence type="inferred from homology"/>
<comment type="similarity">
    <text evidence="3">Belongs to the A9/FIL1 family.</text>
</comment>
<keyword evidence="7" id="KW-1185">Reference proteome</keyword>
<evidence type="ECO:0000256" key="3">
    <source>
        <dbReference type="ARBA" id="ARBA00038300"/>
    </source>
</evidence>
<evidence type="ECO:0000256" key="1">
    <source>
        <dbReference type="ARBA" id="ARBA00004613"/>
    </source>
</evidence>
<dbReference type="PANTHER" id="PTHR35501">
    <property type="entry name" value="PROTEIN YY1"/>
    <property type="match status" value="1"/>
</dbReference>
<accession>A0A103YJ84</accession>
<sequence>MATMDVFQMNQIVTLVLLVVGLVGGSHGQTCPNQLENLNVCAPFVVPGSTNLIPSSDCCVALEAVDHACLCNTIRVASSLPTQCNLPLSCGN</sequence>
<evidence type="ECO:0000259" key="5">
    <source>
        <dbReference type="SMART" id="SM00499"/>
    </source>
</evidence>
<dbReference type="Pfam" id="PF00234">
    <property type="entry name" value="Tryp_alpha_amyl"/>
    <property type="match status" value="1"/>
</dbReference>